<dbReference type="Proteomes" id="UP000070371">
    <property type="component" value="Chromosome"/>
</dbReference>
<sequence>MKKLVFLGLFVTLAACGVDGSPKAPESTPPPGISVSGEARMGVVTKF</sequence>
<dbReference type="OrthoDB" id="7690651at2"/>
<accession>A0A126V004</accession>
<protein>
    <submittedName>
        <fullName evidence="2">Argininosuccinate lyase</fullName>
    </submittedName>
</protein>
<organism evidence="2 3">
    <name type="scientific">Falsihalocynthiibacter arcticus</name>
    <dbReference type="NCBI Taxonomy" id="1579316"/>
    <lineage>
        <taxon>Bacteria</taxon>
        <taxon>Pseudomonadati</taxon>
        <taxon>Pseudomonadota</taxon>
        <taxon>Alphaproteobacteria</taxon>
        <taxon>Rhodobacterales</taxon>
        <taxon>Roseobacteraceae</taxon>
        <taxon>Falsihalocynthiibacter</taxon>
    </lineage>
</organism>
<proteinExistence type="predicted"/>
<evidence type="ECO:0000313" key="3">
    <source>
        <dbReference type="Proteomes" id="UP000070371"/>
    </source>
</evidence>
<evidence type="ECO:0000256" key="1">
    <source>
        <dbReference type="SAM" id="SignalP"/>
    </source>
</evidence>
<dbReference type="STRING" id="1579316.RC74_08445"/>
<name>A0A126V004_9RHOB</name>
<dbReference type="KEGG" id="hat:RC74_08445"/>
<dbReference type="PROSITE" id="PS51257">
    <property type="entry name" value="PROKAR_LIPOPROTEIN"/>
    <property type="match status" value="1"/>
</dbReference>
<dbReference type="EMBL" id="CP014327">
    <property type="protein sequence ID" value="AML51275.1"/>
    <property type="molecule type" value="Genomic_DNA"/>
</dbReference>
<gene>
    <name evidence="2" type="ORF">RC74_08445</name>
</gene>
<keyword evidence="3" id="KW-1185">Reference proteome</keyword>
<dbReference type="GO" id="GO:0016829">
    <property type="term" value="F:lyase activity"/>
    <property type="evidence" value="ECO:0007669"/>
    <property type="project" value="UniProtKB-KW"/>
</dbReference>
<dbReference type="RefSeq" id="WP_052274787.1">
    <property type="nucleotide sequence ID" value="NZ_CP014327.1"/>
</dbReference>
<feature type="signal peptide" evidence="1">
    <location>
        <begin position="1"/>
        <end position="17"/>
    </location>
</feature>
<dbReference type="AlphaFoldDB" id="A0A126V004"/>
<keyword evidence="1" id="KW-0732">Signal</keyword>
<reference evidence="2 3" key="1">
    <citation type="submission" date="2016-02" db="EMBL/GenBank/DDBJ databases">
        <title>Complete genome sequence of Halocynthiibacter arcticus PAMC 20958t from arctic marine sediment.</title>
        <authorList>
            <person name="Lee Y.M."/>
            <person name="Baek K."/>
            <person name="Lee H.K."/>
            <person name="Shin S.C."/>
        </authorList>
    </citation>
    <scope>NUCLEOTIDE SEQUENCE [LARGE SCALE GENOMIC DNA]</scope>
    <source>
        <strain evidence="2">PAMC 20958</strain>
    </source>
</reference>
<keyword evidence="2" id="KW-0456">Lyase</keyword>
<evidence type="ECO:0000313" key="2">
    <source>
        <dbReference type="EMBL" id="AML51275.1"/>
    </source>
</evidence>
<feature type="chain" id="PRO_5007443229" evidence="1">
    <location>
        <begin position="18"/>
        <end position="47"/>
    </location>
</feature>